<dbReference type="SMART" id="SM00028">
    <property type="entry name" value="TPR"/>
    <property type="match status" value="1"/>
</dbReference>
<dbReference type="Proteomes" id="UP000551616">
    <property type="component" value="Unassembled WGS sequence"/>
</dbReference>
<evidence type="ECO:0008006" key="6">
    <source>
        <dbReference type="Google" id="ProtNLM"/>
    </source>
</evidence>
<keyword evidence="2" id="KW-1133">Transmembrane helix</keyword>
<evidence type="ECO:0000256" key="2">
    <source>
        <dbReference type="SAM" id="Phobius"/>
    </source>
</evidence>
<organism evidence="4 5">
    <name type="scientific">Bremerella alba</name>
    <dbReference type="NCBI Taxonomy" id="980252"/>
    <lineage>
        <taxon>Bacteria</taxon>
        <taxon>Pseudomonadati</taxon>
        <taxon>Planctomycetota</taxon>
        <taxon>Planctomycetia</taxon>
        <taxon>Pirellulales</taxon>
        <taxon>Pirellulaceae</taxon>
        <taxon>Bremerella</taxon>
    </lineage>
</organism>
<evidence type="ECO:0000256" key="1">
    <source>
        <dbReference type="PROSITE-ProRule" id="PRU00339"/>
    </source>
</evidence>
<keyword evidence="5" id="KW-1185">Reference proteome</keyword>
<dbReference type="Pfam" id="PF13584">
    <property type="entry name" value="BatD"/>
    <property type="match status" value="2"/>
</dbReference>
<dbReference type="InterPro" id="IPR019734">
    <property type="entry name" value="TPR_rpt"/>
</dbReference>
<dbReference type="AlphaFoldDB" id="A0A7V9A591"/>
<reference evidence="4 5" key="1">
    <citation type="submission" date="2020-05" db="EMBL/GenBank/DDBJ databases">
        <title>Bremerella alba sp. nov., a novel planctomycete isolated from the surface of the macroalga Fucus spiralis.</title>
        <authorList>
            <person name="Godinho O."/>
            <person name="Botelho R."/>
            <person name="Albuquerque L."/>
            <person name="Wiegand S."/>
            <person name="Da Costa M.S."/>
            <person name="Lobo-Da-Cunha A."/>
            <person name="Jogler C."/>
            <person name="Lage O.M."/>
        </authorList>
    </citation>
    <scope>NUCLEOTIDE SEQUENCE [LARGE SCALE GENOMIC DNA]</scope>
    <source>
        <strain evidence="4 5">FF15</strain>
    </source>
</reference>
<feature type="repeat" description="TPR" evidence="1">
    <location>
        <begin position="732"/>
        <end position="765"/>
    </location>
</feature>
<protein>
    <recommendedName>
        <fullName evidence="6">Tetratricopeptide repeat protein</fullName>
    </recommendedName>
</protein>
<sequence>MTMNRFTLPAIIALTTLVCFADAATVNAGNVDIGLSSREAYVGMPVTMRLTVADATNYETPAIPEIPNCDVRMVGSPSQSSQVTIINGRRSETRSVTFQYAITPRTPGTFNIPPLSIDVDGKQVKTQALRFVASKSVTGDLMFVEIAGGKEKVFVGQPLDLSLKIWLKPYYDSERDLTLSESDMWNMISEQTSWGDFADRLEELRENHQRPGGEEVLRKDAEGSLRSYYLYEIKATVYPRQSGKIDAKDVQIIVNYPTELGSSRSPLDGFFGDSPFGGRSPFSRMMNDDFFQSSFGNRLAVTASRPIVGEVNVDATQVLPVPIAGRPADYRGAVGTYRIATRATPTTVNAGDPITLDIGIAGSGPMELVQAPPLSELPALTQDFKVTDRSLAGFVQDDSKVFSTTIRPKEAGITQIPAIPFSFFDPETETFQTVTSEPITITVNQSETLALDAIVGNSEKPQHADHESSAIWGSTGPDFSNNNSPIILRSQRAHLPFAWWWTLIVVPPCAWLAIVVVRNHQRIRRWIPTFQSARKRCVSSIERAASLADIAEAITHYIGDMTRTPCTTPTASLGQLRIRGMYDLANRLDSFYQDMEKRPMLESTSSDRSSCESKACLLVEQLDDSFKAARKPHILRSGKPMVQPASPVLRRSWAFLIAVVFAASANVVFASETDPSEIELSISQQEIILKEAGENYTQASESATIDAADAKQKFESAAQKYQLLVDAGVQNSQLFLNLGNAYMQTGELGKAIVYYERGQQLAPYNQQLFANLEFAKHQRAAPPHMHAAGWFDGVVQQLQGANNTFVQTLGIANVIALMVISSLAFWGLLIANTIGLRFPIWRSSLVPLLLLLVSMGSYQLFTYNTVNSHMAVAVVDQMRLYVGDGEEFAQVATLDKAQGHFVNVLAKRGGWIKIHTAQNQVGWVPTTNIIPIRS</sequence>
<dbReference type="SUPFAM" id="SSF48452">
    <property type="entry name" value="TPR-like"/>
    <property type="match status" value="1"/>
</dbReference>
<evidence type="ECO:0000256" key="3">
    <source>
        <dbReference type="SAM" id="SignalP"/>
    </source>
</evidence>
<evidence type="ECO:0000313" key="5">
    <source>
        <dbReference type="Proteomes" id="UP000551616"/>
    </source>
</evidence>
<accession>A0A7V9A591</accession>
<proteinExistence type="predicted"/>
<feature type="chain" id="PRO_5031188105" description="Tetratricopeptide repeat protein" evidence="3">
    <location>
        <begin position="24"/>
        <end position="934"/>
    </location>
</feature>
<feature type="transmembrane region" description="Helical" evidence="2">
    <location>
        <begin position="811"/>
        <end position="831"/>
    </location>
</feature>
<comment type="caution">
    <text evidence="4">The sequence shown here is derived from an EMBL/GenBank/DDBJ whole genome shotgun (WGS) entry which is preliminary data.</text>
</comment>
<keyword evidence="1" id="KW-0802">TPR repeat</keyword>
<dbReference type="InterPro" id="IPR025738">
    <property type="entry name" value="BatD"/>
</dbReference>
<name>A0A7V9A591_9BACT</name>
<keyword evidence="2" id="KW-0812">Transmembrane</keyword>
<dbReference type="PROSITE" id="PS50005">
    <property type="entry name" value="TPR"/>
    <property type="match status" value="1"/>
</dbReference>
<keyword evidence="3" id="KW-0732">Signal</keyword>
<feature type="signal peptide" evidence="3">
    <location>
        <begin position="1"/>
        <end position="23"/>
    </location>
</feature>
<dbReference type="Gene3D" id="1.25.40.10">
    <property type="entry name" value="Tetratricopeptide repeat domain"/>
    <property type="match status" value="1"/>
</dbReference>
<feature type="transmembrane region" description="Helical" evidence="2">
    <location>
        <begin position="843"/>
        <end position="861"/>
    </location>
</feature>
<evidence type="ECO:0000313" key="4">
    <source>
        <dbReference type="EMBL" id="MBA2112958.1"/>
    </source>
</evidence>
<feature type="transmembrane region" description="Helical" evidence="2">
    <location>
        <begin position="498"/>
        <end position="517"/>
    </location>
</feature>
<gene>
    <name evidence="4" type="ORF">HOV93_01040</name>
</gene>
<keyword evidence="2" id="KW-0472">Membrane</keyword>
<dbReference type="InterPro" id="IPR011990">
    <property type="entry name" value="TPR-like_helical_dom_sf"/>
</dbReference>
<dbReference type="EMBL" id="JABRWO010000001">
    <property type="protein sequence ID" value="MBA2112958.1"/>
    <property type="molecule type" value="Genomic_DNA"/>
</dbReference>
<dbReference type="PANTHER" id="PTHR40940:SF2">
    <property type="entry name" value="BATD"/>
    <property type="match status" value="1"/>
</dbReference>
<dbReference type="PANTHER" id="PTHR40940">
    <property type="entry name" value="PROTEIN BATD-RELATED"/>
    <property type="match status" value="1"/>
</dbReference>